<name>A0AAN6SP98_9PEZI</name>
<dbReference type="EMBL" id="MU854441">
    <property type="protein sequence ID" value="KAK4038059.1"/>
    <property type="molecule type" value="Genomic_DNA"/>
</dbReference>
<sequence>MYPLHLNPDYQQAAAPFTAIPPPVAHNVQDLRHLNHTSITLTMAAFPCPEAEHVIETTLEYTSQDGTPLTLHRFTPNTNTNTNTIPPYTSSSSSSTYSHPPTGVDGGPLRPAVLYLHGGGFISGSVAHFRKDIARYAHATGTTFFAPAYRLAPEHPYPAPLEDAYAAFEYLRTHAAELGVDRARLGVMGVSAGGGLAAAVALMARDRGVQPAIKKLVLVCPMLDDRTVLQKGDELEPFLTWTGEKNEIAWAAYLAGLKGTGAEVPAYAAPARVENVDGLPRTYIDVGVLDLFKQECSKFASRLWNAGVDLDFCSYPGVPHAWEWIAPRAPMTRKAIENRVRALREL</sequence>
<dbReference type="Pfam" id="PF07859">
    <property type="entry name" value="Abhydrolase_3"/>
    <property type="match status" value="1"/>
</dbReference>
<dbReference type="PANTHER" id="PTHR48081:SF8">
    <property type="entry name" value="ALPHA_BETA HYDROLASE FOLD-3 DOMAIN-CONTAINING PROTEIN-RELATED"/>
    <property type="match status" value="1"/>
</dbReference>
<evidence type="ECO:0000256" key="3">
    <source>
        <dbReference type="SAM" id="MobiDB-lite"/>
    </source>
</evidence>
<dbReference type="SUPFAM" id="SSF53474">
    <property type="entry name" value="alpha/beta-Hydrolases"/>
    <property type="match status" value="1"/>
</dbReference>
<dbReference type="InterPro" id="IPR050300">
    <property type="entry name" value="GDXG_lipolytic_enzyme"/>
</dbReference>
<dbReference type="PANTHER" id="PTHR48081">
    <property type="entry name" value="AB HYDROLASE SUPERFAMILY PROTEIN C4A8.06C"/>
    <property type="match status" value="1"/>
</dbReference>
<evidence type="ECO:0000313" key="6">
    <source>
        <dbReference type="Proteomes" id="UP001303115"/>
    </source>
</evidence>
<organism evidence="5 6">
    <name type="scientific">Parachaetomium inaequale</name>
    <dbReference type="NCBI Taxonomy" id="2588326"/>
    <lineage>
        <taxon>Eukaryota</taxon>
        <taxon>Fungi</taxon>
        <taxon>Dikarya</taxon>
        <taxon>Ascomycota</taxon>
        <taxon>Pezizomycotina</taxon>
        <taxon>Sordariomycetes</taxon>
        <taxon>Sordariomycetidae</taxon>
        <taxon>Sordariales</taxon>
        <taxon>Chaetomiaceae</taxon>
        <taxon>Parachaetomium</taxon>
    </lineage>
</organism>
<feature type="region of interest" description="Disordered" evidence="3">
    <location>
        <begin position="66"/>
        <end position="103"/>
    </location>
</feature>
<evidence type="ECO:0000256" key="2">
    <source>
        <dbReference type="ARBA" id="ARBA00022801"/>
    </source>
</evidence>
<dbReference type="InterPro" id="IPR013094">
    <property type="entry name" value="AB_hydrolase_3"/>
</dbReference>
<keyword evidence="6" id="KW-1185">Reference proteome</keyword>
<feature type="domain" description="Alpha/beta hydrolase fold-3" evidence="4">
    <location>
        <begin position="113"/>
        <end position="322"/>
    </location>
</feature>
<dbReference type="InterPro" id="IPR002168">
    <property type="entry name" value="Lipase_GDXG_HIS_AS"/>
</dbReference>
<accession>A0AAN6SP98</accession>
<dbReference type="InterPro" id="IPR029058">
    <property type="entry name" value="AB_hydrolase_fold"/>
</dbReference>
<feature type="compositionally biased region" description="Low complexity" evidence="3">
    <location>
        <begin position="75"/>
        <end position="102"/>
    </location>
</feature>
<keyword evidence="2 5" id="KW-0378">Hydrolase</keyword>
<reference evidence="6" key="1">
    <citation type="journal article" date="2023" name="Mol. Phylogenet. Evol.">
        <title>Genome-scale phylogeny and comparative genomics of the fungal order Sordariales.</title>
        <authorList>
            <person name="Hensen N."/>
            <person name="Bonometti L."/>
            <person name="Westerberg I."/>
            <person name="Brannstrom I.O."/>
            <person name="Guillou S."/>
            <person name="Cros-Aarteil S."/>
            <person name="Calhoun S."/>
            <person name="Haridas S."/>
            <person name="Kuo A."/>
            <person name="Mondo S."/>
            <person name="Pangilinan J."/>
            <person name="Riley R."/>
            <person name="LaButti K."/>
            <person name="Andreopoulos B."/>
            <person name="Lipzen A."/>
            <person name="Chen C."/>
            <person name="Yan M."/>
            <person name="Daum C."/>
            <person name="Ng V."/>
            <person name="Clum A."/>
            <person name="Steindorff A."/>
            <person name="Ohm R.A."/>
            <person name="Martin F."/>
            <person name="Silar P."/>
            <person name="Natvig D.O."/>
            <person name="Lalanne C."/>
            <person name="Gautier V."/>
            <person name="Ament-Velasquez S.L."/>
            <person name="Kruys A."/>
            <person name="Hutchinson M.I."/>
            <person name="Powell A.J."/>
            <person name="Barry K."/>
            <person name="Miller A.N."/>
            <person name="Grigoriev I.V."/>
            <person name="Debuchy R."/>
            <person name="Gladieux P."/>
            <person name="Hiltunen Thoren M."/>
            <person name="Johannesson H."/>
        </authorList>
    </citation>
    <scope>NUCLEOTIDE SEQUENCE [LARGE SCALE GENOMIC DNA]</scope>
    <source>
        <strain evidence="6">CBS 284.82</strain>
    </source>
</reference>
<comment type="similarity">
    <text evidence="1">Belongs to the 'GDXG' lipolytic enzyme family.</text>
</comment>
<evidence type="ECO:0000259" key="4">
    <source>
        <dbReference type="Pfam" id="PF07859"/>
    </source>
</evidence>
<gene>
    <name evidence="5" type="ORF">C8A01DRAFT_17814</name>
</gene>
<protein>
    <submittedName>
        <fullName evidence="5">Alpha/Beta hydrolase protein</fullName>
    </submittedName>
</protein>
<dbReference type="Proteomes" id="UP001303115">
    <property type="component" value="Unassembled WGS sequence"/>
</dbReference>
<comment type="caution">
    <text evidence="5">The sequence shown here is derived from an EMBL/GenBank/DDBJ whole genome shotgun (WGS) entry which is preliminary data.</text>
</comment>
<evidence type="ECO:0000256" key="1">
    <source>
        <dbReference type="ARBA" id="ARBA00010515"/>
    </source>
</evidence>
<dbReference type="Gene3D" id="3.40.50.1820">
    <property type="entry name" value="alpha/beta hydrolase"/>
    <property type="match status" value="1"/>
</dbReference>
<proteinExistence type="inferred from homology"/>
<dbReference type="GO" id="GO:0016787">
    <property type="term" value="F:hydrolase activity"/>
    <property type="evidence" value="ECO:0007669"/>
    <property type="project" value="UniProtKB-KW"/>
</dbReference>
<dbReference type="PROSITE" id="PS01173">
    <property type="entry name" value="LIPASE_GDXG_HIS"/>
    <property type="match status" value="1"/>
</dbReference>
<dbReference type="AlphaFoldDB" id="A0AAN6SP98"/>
<evidence type="ECO:0000313" key="5">
    <source>
        <dbReference type="EMBL" id="KAK4038059.1"/>
    </source>
</evidence>